<gene>
    <name evidence="1" type="ORF">J2Z53_002472</name>
</gene>
<dbReference type="Proteomes" id="UP000783390">
    <property type="component" value="Unassembled WGS sequence"/>
</dbReference>
<dbReference type="RefSeq" id="WP_209797765.1">
    <property type="nucleotide sequence ID" value="NZ_JAGGJZ010000013.1"/>
</dbReference>
<organism evidence="1 2">
    <name type="scientific">Clostridium moniliforme</name>
    <dbReference type="NCBI Taxonomy" id="39489"/>
    <lineage>
        <taxon>Bacteria</taxon>
        <taxon>Bacillati</taxon>
        <taxon>Bacillota</taxon>
        <taxon>Clostridia</taxon>
        <taxon>Eubacteriales</taxon>
        <taxon>Clostridiaceae</taxon>
        <taxon>Clostridium</taxon>
    </lineage>
</organism>
<sequence>MTKIEELNECLKQLKLEKRQLILAGKKTSYIDEKIRIIEEEINECKNF</sequence>
<evidence type="ECO:0000313" key="2">
    <source>
        <dbReference type="Proteomes" id="UP000783390"/>
    </source>
</evidence>
<evidence type="ECO:0000313" key="1">
    <source>
        <dbReference type="EMBL" id="MBP1890850.1"/>
    </source>
</evidence>
<comment type="caution">
    <text evidence="1">The sequence shown here is derived from an EMBL/GenBank/DDBJ whole genome shotgun (WGS) entry which is preliminary data.</text>
</comment>
<keyword evidence="2" id="KW-1185">Reference proteome</keyword>
<accession>A0ABS4F3L5</accession>
<reference evidence="1 2" key="1">
    <citation type="submission" date="2021-03" db="EMBL/GenBank/DDBJ databases">
        <title>Genomic Encyclopedia of Type Strains, Phase IV (KMG-IV): sequencing the most valuable type-strain genomes for metagenomic binning, comparative biology and taxonomic classification.</title>
        <authorList>
            <person name="Goeker M."/>
        </authorList>
    </citation>
    <scope>NUCLEOTIDE SEQUENCE [LARGE SCALE GENOMIC DNA]</scope>
    <source>
        <strain evidence="1 2">DSM 3984</strain>
    </source>
</reference>
<name>A0ABS4F3L5_9CLOT</name>
<protein>
    <submittedName>
        <fullName evidence="1">Sulfur transfer protein SufE</fullName>
    </submittedName>
</protein>
<proteinExistence type="predicted"/>
<dbReference type="EMBL" id="JAGGJZ010000013">
    <property type="protein sequence ID" value="MBP1890850.1"/>
    <property type="molecule type" value="Genomic_DNA"/>
</dbReference>